<dbReference type="HOGENOM" id="CLU_054711_5_1_12"/>
<evidence type="ECO:0000256" key="3">
    <source>
        <dbReference type="ARBA" id="ARBA00022729"/>
    </source>
</evidence>
<organism evidence="9">
    <name type="scientific">Borrelia crocidurae DOU</name>
    <dbReference type="NCBI Taxonomy" id="1293575"/>
    <lineage>
        <taxon>Bacteria</taxon>
        <taxon>Pseudomonadati</taxon>
        <taxon>Spirochaetota</taxon>
        <taxon>Spirochaetia</taxon>
        <taxon>Spirochaetales</taxon>
        <taxon>Borreliaceae</taxon>
        <taxon>Borrelia</taxon>
    </lineage>
</organism>
<keyword evidence="9" id="KW-0614">Plasmid</keyword>
<dbReference type="PROSITE" id="PS51257">
    <property type="entry name" value="PROKAR_LIPOPROTEIN"/>
    <property type="match status" value="1"/>
</dbReference>
<dbReference type="InterPro" id="IPR000680">
    <property type="entry name" value="Borrelia_lipo"/>
</dbReference>
<evidence type="ECO:0000256" key="6">
    <source>
        <dbReference type="ARBA" id="ARBA00023237"/>
    </source>
</evidence>
<protein>
    <recommendedName>
        <fullName evidence="8">Variable large protein</fullName>
    </recommendedName>
</protein>
<proteinExistence type="predicted"/>
<dbReference type="Pfam" id="PF00921">
    <property type="entry name" value="Lipoprotein_2"/>
    <property type="match status" value="1"/>
</dbReference>
<gene>
    <name evidence="9" type="ORF">BCD_1121</name>
</gene>
<evidence type="ECO:0000256" key="8">
    <source>
        <dbReference type="RuleBase" id="RU363105"/>
    </source>
</evidence>
<evidence type="ECO:0000256" key="5">
    <source>
        <dbReference type="ARBA" id="ARBA00023139"/>
    </source>
</evidence>
<reference evidence="9" key="1">
    <citation type="submission" date="2013-02" db="EMBL/GenBank/DDBJ databases">
        <title>Comparative genomics of Borrelia species.</title>
        <authorList>
            <person name="Schwan T.G."/>
            <person name="Raffel S.J."/>
            <person name="Porcella S.F."/>
        </authorList>
    </citation>
    <scope>NUCLEOTIDE SEQUENCE</scope>
    <source>
        <strain evidence="9">DOU</strain>
        <plasmid evidence="9">unnamed</plasmid>
    </source>
</reference>
<keyword evidence="3" id="KW-0732">Signal</keyword>
<evidence type="ECO:0000256" key="1">
    <source>
        <dbReference type="ARBA" id="ARBA00003932"/>
    </source>
</evidence>
<geneLocation type="plasmid" evidence="9">
    <name>unnamed</name>
</geneLocation>
<comment type="subcellular location">
    <subcellularLocation>
        <location evidence="2 8">Cell outer membrane</location>
        <topology evidence="2 8">Lipid-anchor</topology>
    </subcellularLocation>
</comment>
<comment type="function">
    <text evidence="1 8">The Vlp and Vsp proteins are antigenically distinct proteins, only one vlp or vsp gene is transcriptionally active at any one time. Switching between these genes is a mechanism of host immune response evasion.</text>
</comment>
<keyword evidence="4 8" id="KW-0472">Membrane</keyword>
<dbReference type="GO" id="GO:0009279">
    <property type="term" value="C:cell outer membrane"/>
    <property type="evidence" value="ECO:0007669"/>
    <property type="project" value="UniProtKB-SubCell"/>
</dbReference>
<name>W5SJR9_9SPIR</name>
<dbReference type="AlphaFoldDB" id="W5SJR9"/>
<evidence type="ECO:0000256" key="7">
    <source>
        <dbReference type="ARBA" id="ARBA00023288"/>
    </source>
</evidence>
<dbReference type="EMBL" id="CP004305">
    <property type="protein sequence ID" value="AHH07187.1"/>
    <property type="molecule type" value="Genomic_DNA"/>
</dbReference>
<sequence>MQGGKMIGIMMIVMMMGCNSRVAELEKRNEFLESIANLGKGFLDVFVTFGDVVAGAFGIKADTKKSDVGKYFTDIAKTMETVKKKLNDEVANNGNYGKVKTAVEEFITSLLQGH</sequence>
<accession>W5SJR9</accession>
<keyword evidence="7 8" id="KW-0449">Lipoprotein</keyword>
<evidence type="ECO:0000256" key="2">
    <source>
        <dbReference type="ARBA" id="ARBA00004459"/>
    </source>
</evidence>
<evidence type="ECO:0000313" key="9">
    <source>
        <dbReference type="EMBL" id="AHH07187.1"/>
    </source>
</evidence>
<dbReference type="SUPFAM" id="SSF74748">
    <property type="entry name" value="Variable surface antigen VlsE"/>
    <property type="match status" value="1"/>
</dbReference>
<evidence type="ECO:0000256" key="4">
    <source>
        <dbReference type="ARBA" id="ARBA00023136"/>
    </source>
</evidence>
<keyword evidence="5 8" id="KW-0564">Palmitate</keyword>
<keyword evidence="6 8" id="KW-0998">Cell outer membrane</keyword>